<dbReference type="AlphaFoldDB" id="A0A0B2W5I0"/>
<reference evidence="2 3" key="1">
    <citation type="submission" date="2014-11" db="EMBL/GenBank/DDBJ databases">
        <title>Genetic blueprint of the zoonotic pathogen Toxocara canis.</title>
        <authorList>
            <person name="Zhu X.-Q."/>
            <person name="Korhonen P.K."/>
            <person name="Cai H."/>
            <person name="Young N.D."/>
            <person name="Nejsum P."/>
            <person name="von Samson-Himmelstjerna G."/>
            <person name="Boag P.R."/>
            <person name="Tan P."/>
            <person name="Li Q."/>
            <person name="Min J."/>
            <person name="Yang Y."/>
            <person name="Wang X."/>
            <person name="Fang X."/>
            <person name="Hall R.S."/>
            <person name="Hofmann A."/>
            <person name="Sternberg P.W."/>
            <person name="Jex A.R."/>
            <person name="Gasser R.B."/>
        </authorList>
    </citation>
    <scope>NUCLEOTIDE SEQUENCE [LARGE SCALE GENOMIC DNA]</scope>
    <source>
        <strain evidence="2">PN_DK_2014</strain>
    </source>
</reference>
<dbReference type="Proteomes" id="UP000031036">
    <property type="component" value="Unassembled WGS sequence"/>
</dbReference>
<evidence type="ECO:0000313" key="2">
    <source>
        <dbReference type="EMBL" id="KHN88540.1"/>
    </source>
</evidence>
<proteinExistence type="predicted"/>
<keyword evidence="3" id="KW-1185">Reference proteome</keyword>
<evidence type="ECO:0000313" key="3">
    <source>
        <dbReference type="Proteomes" id="UP000031036"/>
    </source>
</evidence>
<name>A0A0B2W5I0_TOXCA</name>
<dbReference type="EMBL" id="JPKZ01000221">
    <property type="protein sequence ID" value="KHN88540.1"/>
    <property type="molecule type" value="Genomic_DNA"/>
</dbReference>
<evidence type="ECO:0000256" key="1">
    <source>
        <dbReference type="SAM" id="Phobius"/>
    </source>
</evidence>
<comment type="caution">
    <text evidence="2">The sequence shown here is derived from an EMBL/GenBank/DDBJ whole genome shotgun (WGS) entry which is preliminary data.</text>
</comment>
<feature type="transmembrane region" description="Helical" evidence="1">
    <location>
        <begin position="94"/>
        <end position="113"/>
    </location>
</feature>
<sequence>SVAILGCVFVDHLMRTGRMQVSAMYPAVVTTIPFEVFIRQFALILRLHLKLNLKTSQFHYLAHNVCRFIAETMCRSLVSHPSIDSQKGTSLIRLLHTILHSHIVVFVMIRFIFFNPLCYH</sequence>
<accession>A0A0B2W5I0</accession>
<keyword evidence="1" id="KW-1133">Transmembrane helix</keyword>
<keyword evidence="1" id="KW-0812">Transmembrane</keyword>
<keyword evidence="1" id="KW-0472">Membrane</keyword>
<gene>
    <name evidence="2" type="ORF">Tcan_00523</name>
</gene>
<organism evidence="2 3">
    <name type="scientific">Toxocara canis</name>
    <name type="common">Canine roundworm</name>
    <dbReference type="NCBI Taxonomy" id="6265"/>
    <lineage>
        <taxon>Eukaryota</taxon>
        <taxon>Metazoa</taxon>
        <taxon>Ecdysozoa</taxon>
        <taxon>Nematoda</taxon>
        <taxon>Chromadorea</taxon>
        <taxon>Rhabditida</taxon>
        <taxon>Spirurina</taxon>
        <taxon>Ascaridomorpha</taxon>
        <taxon>Ascaridoidea</taxon>
        <taxon>Toxocaridae</taxon>
        <taxon>Toxocara</taxon>
    </lineage>
</organism>
<protein>
    <submittedName>
        <fullName evidence="2">Uncharacterized protein</fullName>
    </submittedName>
</protein>
<feature type="non-terminal residue" evidence="2">
    <location>
        <position position="1"/>
    </location>
</feature>
<feature type="transmembrane region" description="Helical" evidence="1">
    <location>
        <begin position="23"/>
        <end position="45"/>
    </location>
</feature>
<feature type="non-terminal residue" evidence="2">
    <location>
        <position position="120"/>
    </location>
</feature>